<feature type="compositionally biased region" description="Basic and acidic residues" evidence="1">
    <location>
        <begin position="14"/>
        <end position="24"/>
    </location>
</feature>
<feature type="region of interest" description="Disordered" evidence="1">
    <location>
        <begin position="1"/>
        <end position="31"/>
    </location>
</feature>
<name>A0ABS8UPF8_DATST</name>
<evidence type="ECO:0000313" key="2">
    <source>
        <dbReference type="EMBL" id="MCD9559940.1"/>
    </source>
</evidence>
<comment type="caution">
    <text evidence="2">The sequence shown here is derived from an EMBL/GenBank/DDBJ whole genome shotgun (WGS) entry which is preliminary data.</text>
</comment>
<evidence type="ECO:0000313" key="3">
    <source>
        <dbReference type="Proteomes" id="UP000823775"/>
    </source>
</evidence>
<protein>
    <submittedName>
        <fullName evidence="2">Uncharacterized protein</fullName>
    </submittedName>
</protein>
<dbReference type="Proteomes" id="UP000823775">
    <property type="component" value="Unassembled WGS sequence"/>
</dbReference>
<feature type="non-terminal residue" evidence="2">
    <location>
        <position position="60"/>
    </location>
</feature>
<proteinExistence type="predicted"/>
<keyword evidence="3" id="KW-1185">Reference proteome</keyword>
<gene>
    <name evidence="2" type="ORF">HAX54_018318</name>
</gene>
<accession>A0ABS8UPF8</accession>
<sequence length="60" mass="6864">MASGHFLNPASHRRFMDHDQRLTDEPPVETSLPQCSAHYRWLIGGPRITSCGSPEFYRCC</sequence>
<reference evidence="2 3" key="1">
    <citation type="journal article" date="2021" name="BMC Genomics">
        <title>Datura genome reveals duplications of psychoactive alkaloid biosynthetic genes and high mutation rate following tissue culture.</title>
        <authorList>
            <person name="Rajewski A."/>
            <person name="Carter-House D."/>
            <person name="Stajich J."/>
            <person name="Litt A."/>
        </authorList>
    </citation>
    <scope>NUCLEOTIDE SEQUENCE [LARGE SCALE GENOMIC DNA]</scope>
    <source>
        <strain evidence="2">AR-01</strain>
    </source>
</reference>
<organism evidence="2 3">
    <name type="scientific">Datura stramonium</name>
    <name type="common">Jimsonweed</name>
    <name type="synonym">Common thornapple</name>
    <dbReference type="NCBI Taxonomy" id="4076"/>
    <lineage>
        <taxon>Eukaryota</taxon>
        <taxon>Viridiplantae</taxon>
        <taxon>Streptophyta</taxon>
        <taxon>Embryophyta</taxon>
        <taxon>Tracheophyta</taxon>
        <taxon>Spermatophyta</taxon>
        <taxon>Magnoliopsida</taxon>
        <taxon>eudicotyledons</taxon>
        <taxon>Gunneridae</taxon>
        <taxon>Pentapetalae</taxon>
        <taxon>asterids</taxon>
        <taxon>lamiids</taxon>
        <taxon>Solanales</taxon>
        <taxon>Solanaceae</taxon>
        <taxon>Solanoideae</taxon>
        <taxon>Datureae</taxon>
        <taxon>Datura</taxon>
    </lineage>
</organism>
<dbReference type="EMBL" id="JACEIK010002243">
    <property type="protein sequence ID" value="MCD9559940.1"/>
    <property type="molecule type" value="Genomic_DNA"/>
</dbReference>
<evidence type="ECO:0000256" key="1">
    <source>
        <dbReference type="SAM" id="MobiDB-lite"/>
    </source>
</evidence>